<name>A0A4Q4TFV7_9PEZI</name>
<evidence type="ECO:0000256" key="4">
    <source>
        <dbReference type="ARBA" id="ARBA00022827"/>
    </source>
</evidence>
<evidence type="ECO:0000313" key="7">
    <source>
        <dbReference type="Proteomes" id="UP000293360"/>
    </source>
</evidence>
<dbReference type="EMBL" id="QJNU01000185">
    <property type="protein sequence ID" value="RYP05012.1"/>
    <property type="molecule type" value="Genomic_DNA"/>
</dbReference>
<dbReference type="PANTHER" id="PTHR11552:SF147">
    <property type="entry name" value="CHOLINE DEHYDROGENASE, MITOCHONDRIAL"/>
    <property type="match status" value="1"/>
</dbReference>
<dbReference type="Gene3D" id="3.30.560.10">
    <property type="entry name" value="Glucose Oxidase, domain 3"/>
    <property type="match status" value="2"/>
</dbReference>
<dbReference type="InterPro" id="IPR000172">
    <property type="entry name" value="GMC_OxRdtase_N"/>
</dbReference>
<dbReference type="SUPFAM" id="SSF54373">
    <property type="entry name" value="FAD-linked reductases, C-terminal domain"/>
    <property type="match status" value="1"/>
</dbReference>
<gene>
    <name evidence="6" type="ORF">DL764_004087</name>
</gene>
<dbReference type="InterPro" id="IPR007867">
    <property type="entry name" value="GMC_OxRtase_C"/>
</dbReference>
<keyword evidence="3" id="KW-0285">Flavoprotein</keyword>
<dbReference type="Gene3D" id="3.50.50.60">
    <property type="entry name" value="FAD/NAD(P)-binding domain"/>
    <property type="match status" value="2"/>
</dbReference>
<comment type="cofactor">
    <cofactor evidence="1">
        <name>FAD</name>
        <dbReference type="ChEBI" id="CHEBI:57692"/>
    </cofactor>
</comment>
<accession>A0A4Q4TFV7</accession>
<dbReference type="AlphaFoldDB" id="A0A4Q4TFV7"/>
<sequence>MNRPNPMTMWSRVAVLEAWLLETGCRRILSTHIWDVFVGHVCSQCAIETVLVIEAGLVDAGEKEIMIPRYYVASGGTYAGEKFNWNASTTPQDALGGRQIIFTQGKLIGWSSALNAIVYDRGRPSDYGSWPALNNYAKRKTVKVSKEAILSAGALRSPHLLMLSGIGEKAQLERHGIKTVVNIPGVDQNCQDHAIGSFAMRVDQSLEKASELEDPEFDALQGEEYYESRTGRWTDGLPASLAFIPYLNFTSDPDTVLDTVNHIIDMHRARSTAGQELMYLNGGQLFVTVFMHPLSRGTVKLASAEPFGYPFVDPQYLSHPSDIKLYVDALKYYRRIIATGAMKKSNAKEIFLVQT</sequence>
<dbReference type="PANTHER" id="PTHR11552">
    <property type="entry name" value="GLUCOSE-METHANOL-CHOLINE GMC OXIDOREDUCTASE"/>
    <property type="match status" value="1"/>
</dbReference>
<dbReference type="InterPro" id="IPR012132">
    <property type="entry name" value="GMC_OxRdtase"/>
</dbReference>
<dbReference type="Proteomes" id="UP000293360">
    <property type="component" value="Unassembled WGS sequence"/>
</dbReference>
<evidence type="ECO:0000256" key="3">
    <source>
        <dbReference type="ARBA" id="ARBA00022630"/>
    </source>
</evidence>
<feature type="domain" description="Glucose-methanol-choline oxidoreductase N-terminal" evidence="5">
    <location>
        <begin position="153"/>
        <end position="167"/>
    </location>
</feature>
<dbReference type="InterPro" id="IPR036188">
    <property type="entry name" value="FAD/NAD-bd_sf"/>
</dbReference>
<dbReference type="Pfam" id="PF05199">
    <property type="entry name" value="GMC_oxred_C"/>
    <property type="match status" value="1"/>
</dbReference>
<evidence type="ECO:0000313" key="6">
    <source>
        <dbReference type="EMBL" id="RYP05012.1"/>
    </source>
</evidence>
<dbReference type="GO" id="GO:0050660">
    <property type="term" value="F:flavin adenine dinucleotide binding"/>
    <property type="evidence" value="ECO:0007669"/>
    <property type="project" value="InterPro"/>
</dbReference>
<dbReference type="STRING" id="155417.A0A4Q4TFV7"/>
<comment type="caution">
    <text evidence="6">The sequence shown here is derived from an EMBL/GenBank/DDBJ whole genome shotgun (WGS) entry which is preliminary data.</text>
</comment>
<keyword evidence="7" id="KW-1185">Reference proteome</keyword>
<evidence type="ECO:0000256" key="2">
    <source>
        <dbReference type="ARBA" id="ARBA00010790"/>
    </source>
</evidence>
<keyword evidence="4" id="KW-0274">FAD</keyword>
<protein>
    <recommendedName>
        <fullName evidence="5">Glucose-methanol-choline oxidoreductase N-terminal domain-containing protein</fullName>
    </recommendedName>
</protein>
<dbReference type="OrthoDB" id="269227at2759"/>
<comment type="similarity">
    <text evidence="2">Belongs to the GMC oxidoreductase family.</text>
</comment>
<evidence type="ECO:0000259" key="5">
    <source>
        <dbReference type="PROSITE" id="PS00624"/>
    </source>
</evidence>
<evidence type="ECO:0000256" key="1">
    <source>
        <dbReference type="ARBA" id="ARBA00001974"/>
    </source>
</evidence>
<reference evidence="6 7" key="1">
    <citation type="submission" date="2018-06" db="EMBL/GenBank/DDBJ databases">
        <title>Complete Genomes of Monosporascus.</title>
        <authorList>
            <person name="Robinson A.J."/>
            <person name="Natvig D.O."/>
        </authorList>
    </citation>
    <scope>NUCLEOTIDE SEQUENCE [LARGE SCALE GENOMIC DNA]</scope>
    <source>
        <strain evidence="6 7">CBS 110550</strain>
    </source>
</reference>
<organism evidence="6 7">
    <name type="scientific">Monosporascus ibericus</name>
    <dbReference type="NCBI Taxonomy" id="155417"/>
    <lineage>
        <taxon>Eukaryota</taxon>
        <taxon>Fungi</taxon>
        <taxon>Dikarya</taxon>
        <taxon>Ascomycota</taxon>
        <taxon>Pezizomycotina</taxon>
        <taxon>Sordariomycetes</taxon>
        <taxon>Xylariomycetidae</taxon>
        <taxon>Xylariales</taxon>
        <taxon>Xylariales incertae sedis</taxon>
        <taxon>Monosporascus</taxon>
    </lineage>
</organism>
<proteinExistence type="inferred from homology"/>
<dbReference type="GO" id="GO:0016614">
    <property type="term" value="F:oxidoreductase activity, acting on CH-OH group of donors"/>
    <property type="evidence" value="ECO:0007669"/>
    <property type="project" value="InterPro"/>
</dbReference>
<dbReference type="PROSITE" id="PS00624">
    <property type="entry name" value="GMC_OXRED_2"/>
    <property type="match status" value="1"/>
</dbReference>
<dbReference type="SUPFAM" id="SSF51905">
    <property type="entry name" value="FAD/NAD(P)-binding domain"/>
    <property type="match status" value="1"/>
</dbReference>
<dbReference type="Pfam" id="PF00732">
    <property type="entry name" value="GMC_oxred_N"/>
    <property type="match status" value="1"/>
</dbReference>